<comment type="caution">
    <text evidence="2">The sequence shown here is derived from an EMBL/GenBank/DDBJ whole genome shotgun (WGS) entry which is preliminary data.</text>
</comment>
<organism evidence="2 3">
    <name type="scientific">Capronia coronata CBS 617.96</name>
    <dbReference type="NCBI Taxonomy" id="1182541"/>
    <lineage>
        <taxon>Eukaryota</taxon>
        <taxon>Fungi</taxon>
        <taxon>Dikarya</taxon>
        <taxon>Ascomycota</taxon>
        <taxon>Pezizomycotina</taxon>
        <taxon>Eurotiomycetes</taxon>
        <taxon>Chaetothyriomycetidae</taxon>
        <taxon>Chaetothyriales</taxon>
        <taxon>Herpotrichiellaceae</taxon>
        <taxon>Capronia</taxon>
    </lineage>
</organism>
<gene>
    <name evidence="2" type="ORF">A1O1_05984</name>
</gene>
<accession>W9XZF3</accession>
<evidence type="ECO:0000256" key="1">
    <source>
        <dbReference type="SAM" id="MobiDB-lite"/>
    </source>
</evidence>
<feature type="compositionally biased region" description="Polar residues" evidence="1">
    <location>
        <begin position="627"/>
        <end position="636"/>
    </location>
</feature>
<protein>
    <submittedName>
        <fullName evidence="2">Uncharacterized protein</fullName>
    </submittedName>
</protein>
<dbReference type="HOGENOM" id="CLU_375972_0_0_1"/>
<keyword evidence="3" id="KW-1185">Reference proteome</keyword>
<evidence type="ECO:0000313" key="2">
    <source>
        <dbReference type="EMBL" id="EXJ85618.1"/>
    </source>
</evidence>
<dbReference type="EMBL" id="AMWN01000005">
    <property type="protein sequence ID" value="EXJ85618.1"/>
    <property type="molecule type" value="Genomic_DNA"/>
</dbReference>
<dbReference type="RefSeq" id="XP_007725056.1">
    <property type="nucleotide sequence ID" value="XM_007726866.1"/>
</dbReference>
<dbReference type="Proteomes" id="UP000019484">
    <property type="component" value="Unassembled WGS sequence"/>
</dbReference>
<dbReference type="OrthoDB" id="10600861at2759"/>
<dbReference type="GeneID" id="19160855"/>
<dbReference type="AlphaFoldDB" id="W9XZF3"/>
<reference evidence="2 3" key="1">
    <citation type="submission" date="2013-03" db="EMBL/GenBank/DDBJ databases">
        <title>The Genome Sequence of Capronia coronata CBS 617.96.</title>
        <authorList>
            <consortium name="The Broad Institute Genomics Platform"/>
            <person name="Cuomo C."/>
            <person name="de Hoog S."/>
            <person name="Gorbushina A."/>
            <person name="Walker B."/>
            <person name="Young S.K."/>
            <person name="Zeng Q."/>
            <person name="Gargeya S."/>
            <person name="Fitzgerald M."/>
            <person name="Haas B."/>
            <person name="Abouelleil A."/>
            <person name="Allen A.W."/>
            <person name="Alvarado L."/>
            <person name="Arachchi H.M."/>
            <person name="Berlin A.M."/>
            <person name="Chapman S.B."/>
            <person name="Gainer-Dewar J."/>
            <person name="Goldberg J."/>
            <person name="Griggs A."/>
            <person name="Gujja S."/>
            <person name="Hansen M."/>
            <person name="Howarth C."/>
            <person name="Imamovic A."/>
            <person name="Ireland A."/>
            <person name="Larimer J."/>
            <person name="McCowan C."/>
            <person name="Murphy C."/>
            <person name="Pearson M."/>
            <person name="Poon T.W."/>
            <person name="Priest M."/>
            <person name="Roberts A."/>
            <person name="Saif S."/>
            <person name="Shea T."/>
            <person name="Sisk P."/>
            <person name="Sykes S."/>
            <person name="Wortman J."/>
            <person name="Nusbaum C."/>
            <person name="Birren B."/>
        </authorList>
    </citation>
    <scope>NUCLEOTIDE SEQUENCE [LARGE SCALE GENOMIC DNA]</scope>
    <source>
        <strain evidence="2 3">CBS 617.96</strain>
    </source>
</reference>
<proteinExistence type="predicted"/>
<feature type="region of interest" description="Disordered" evidence="1">
    <location>
        <begin position="627"/>
        <end position="687"/>
    </location>
</feature>
<feature type="compositionally biased region" description="Low complexity" evidence="1">
    <location>
        <begin position="637"/>
        <end position="654"/>
    </location>
</feature>
<sequence length="738" mass="81750">MGLEDGVESGYSALIVGRPGADISPYLQRRNKETTFAKLMITLPSHHVGSSISLKYGREIEKLPLQQGHQYGSVAALWLLEADLTWQPPKAGHFAALVFDIVRPSHSIPTISPTLDAPPMLQEALRDYFTAGSGPQMLAFCLSRPRNTAWTASPINSNLTTSDKGQISCLQRACHEDHYTLYLARLERTVIGLRDGGPPFDDTRIDHLSHISADRHILTQVESVKGTLISRNVPFELQCFVQSDVYDPTREPNSRAILQRDSGAMTKMKLCSRDTVVLIMDPEYEADFLVTHSSEFPPATLADKIRRAYKAVTDDPNDEHKANSLRRLSRAIVRHMKDKFGQVHSDDKAVKAMAKTLCPDLEEDKKVILFDLLTVLEPPRDDFVFELLLIAECTSWERAVSELGRRFCRMPDAVRRVDAMFSLLDTVRDRAPRKGTQLKEWIEANLHGRISGLPVITQEEQLVTSKTISSYQRSSSISPRLLYLAIAADSGSFPSLSSGSQTMAGFAVLFAPRKWCRYESLHSSSHRTDLGGIRANQEKSANELFDLILAASKMTSTFINRLVEAISGTAAMAHPNRLPSKLLPRVVELAGMLDTGMPAHAVEGIQNLVTDVLLKFYIHDTSPVSNLPTLGKSQLQPPSATLPNSAPLPSSSTPAPAPAQTIPQTGVKRKADDLSDPSPLGEISNIASQNANRVVRAKPEFDFEDDEDDEDEEEDILENLARYRVKQEIEEIDLTGID</sequence>
<evidence type="ECO:0000313" key="3">
    <source>
        <dbReference type="Proteomes" id="UP000019484"/>
    </source>
</evidence>
<name>W9XZF3_9EURO</name>